<dbReference type="Proteomes" id="UP000539111">
    <property type="component" value="Unassembled WGS sequence"/>
</dbReference>
<sequence>MARYRRLTSPGIKHHGGGLVLIAYRMPKILTNIGVSITTCGAIA</sequence>
<gene>
    <name evidence="1" type="ORF">BJY26_000357</name>
</gene>
<evidence type="ECO:0000313" key="1">
    <source>
        <dbReference type="EMBL" id="NYI66051.1"/>
    </source>
</evidence>
<reference evidence="1 2" key="1">
    <citation type="submission" date="2020-07" db="EMBL/GenBank/DDBJ databases">
        <title>Sequencing the genomes of 1000 actinobacteria strains.</title>
        <authorList>
            <person name="Klenk H.-P."/>
        </authorList>
    </citation>
    <scope>NUCLEOTIDE SEQUENCE [LARGE SCALE GENOMIC DNA]</scope>
    <source>
        <strain evidence="1 2">DSM 26341</strain>
    </source>
</reference>
<accession>A0A7Z0ABD9</accession>
<organism evidence="1 2">
    <name type="scientific">Spelaeicoccus albus</name>
    <dbReference type="NCBI Taxonomy" id="1280376"/>
    <lineage>
        <taxon>Bacteria</taxon>
        <taxon>Bacillati</taxon>
        <taxon>Actinomycetota</taxon>
        <taxon>Actinomycetes</taxon>
        <taxon>Micrococcales</taxon>
        <taxon>Brevibacteriaceae</taxon>
        <taxon>Spelaeicoccus</taxon>
    </lineage>
</organism>
<evidence type="ECO:0000313" key="2">
    <source>
        <dbReference type="Proteomes" id="UP000539111"/>
    </source>
</evidence>
<protein>
    <submittedName>
        <fullName evidence="1">Uncharacterized protein</fullName>
    </submittedName>
</protein>
<name>A0A7Z0ABD9_9MICO</name>
<comment type="caution">
    <text evidence="1">The sequence shown here is derived from an EMBL/GenBank/DDBJ whole genome shotgun (WGS) entry which is preliminary data.</text>
</comment>
<proteinExistence type="predicted"/>
<keyword evidence="2" id="KW-1185">Reference proteome</keyword>
<dbReference type="AlphaFoldDB" id="A0A7Z0ABD9"/>
<dbReference type="EMBL" id="JACBZP010000001">
    <property type="protein sequence ID" value="NYI66051.1"/>
    <property type="molecule type" value="Genomic_DNA"/>
</dbReference>